<dbReference type="AlphaFoldDB" id="A0A1M2VXZ8"/>
<dbReference type="Proteomes" id="UP000184267">
    <property type="component" value="Unassembled WGS sequence"/>
</dbReference>
<name>A0A1M2VXZ8_TRAPU</name>
<evidence type="ECO:0000313" key="2">
    <source>
        <dbReference type="Proteomes" id="UP000184267"/>
    </source>
</evidence>
<dbReference type="EMBL" id="MNAD01000488">
    <property type="protein sequence ID" value="OJT12416.1"/>
    <property type="molecule type" value="Genomic_DNA"/>
</dbReference>
<protein>
    <submittedName>
        <fullName evidence="1">Uncharacterized protein</fullName>
    </submittedName>
</protein>
<reference evidence="1 2" key="1">
    <citation type="submission" date="2016-10" db="EMBL/GenBank/DDBJ databases">
        <title>Genome sequence of the basidiomycete white-rot fungus Trametes pubescens.</title>
        <authorList>
            <person name="Makela M.R."/>
            <person name="Granchi Z."/>
            <person name="Peng M."/>
            <person name="De Vries R.P."/>
            <person name="Grigoriev I."/>
            <person name="Riley R."/>
            <person name="Hilden K."/>
        </authorList>
    </citation>
    <scope>NUCLEOTIDE SEQUENCE [LARGE SCALE GENOMIC DNA]</scope>
    <source>
        <strain evidence="1 2">FBCC735</strain>
    </source>
</reference>
<proteinExistence type="predicted"/>
<sequence>MPLKVVIAQFHSGIGPNGIRPYQWHLCIETGRDYRGFVEATTFFIRGSSAGGFRYECHERVRYKKLEQYRGSVCVGMISSKRYRDAVDLMREVMTTDGSEYVTQSWAYAAARKLSAYGLMGELWALEFIWEQLRNGERAWERGDD</sequence>
<organism evidence="1 2">
    <name type="scientific">Trametes pubescens</name>
    <name type="common">White-rot fungus</name>
    <dbReference type="NCBI Taxonomy" id="154538"/>
    <lineage>
        <taxon>Eukaryota</taxon>
        <taxon>Fungi</taxon>
        <taxon>Dikarya</taxon>
        <taxon>Basidiomycota</taxon>
        <taxon>Agaricomycotina</taxon>
        <taxon>Agaricomycetes</taxon>
        <taxon>Polyporales</taxon>
        <taxon>Polyporaceae</taxon>
        <taxon>Trametes</taxon>
    </lineage>
</organism>
<accession>A0A1M2VXZ8</accession>
<keyword evidence="2" id="KW-1185">Reference proteome</keyword>
<gene>
    <name evidence="1" type="ORF">TRAPUB_11005</name>
</gene>
<dbReference type="OMA" id="WHLCIET"/>
<evidence type="ECO:0000313" key="1">
    <source>
        <dbReference type="EMBL" id="OJT12416.1"/>
    </source>
</evidence>
<comment type="caution">
    <text evidence="1">The sequence shown here is derived from an EMBL/GenBank/DDBJ whole genome shotgun (WGS) entry which is preliminary data.</text>
</comment>
<dbReference type="OrthoDB" id="2729580at2759"/>